<keyword evidence="3" id="KW-0001">2Fe-2S</keyword>
<keyword evidence="9" id="KW-0472">Membrane</keyword>
<proteinExistence type="predicted"/>
<keyword evidence="12" id="KW-1185">Reference proteome</keyword>
<dbReference type="SUPFAM" id="SSF52343">
    <property type="entry name" value="Ferredoxin reductase-like, C-terminal NADP-linked domain"/>
    <property type="match status" value="1"/>
</dbReference>
<organism evidence="11 12">
    <name type="scientific">Luteococcus japonicus LSP_Lj1</name>
    <dbReference type="NCBI Taxonomy" id="1255658"/>
    <lineage>
        <taxon>Bacteria</taxon>
        <taxon>Bacillati</taxon>
        <taxon>Actinomycetota</taxon>
        <taxon>Actinomycetes</taxon>
        <taxon>Propionibacteriales</taxon>
        <taxon>Propionibacteriaceae</taxon>
        <taxon>Luteococcus</taxon>
    </lineage>
</organism>
<evidence type="ECO:0000256" key="9">
    <source>
        <dbReference type="SAM" id="Phobius"/>
    </source>
</evidence>
<evidence type="ECO:0000313" key="11">
    <source>
        <dbReference type="EMBL" id="SJN21154.1"/>
    </source>
</evidence>
<keyword evidence="4" id="KW-0479">Metal-binding</keyword>
<evidence type="ECO:0000256" key="2">
    <source>
        <dbReference type="ARBA" id="ARBA00022630"/>
    </source>
</evidence>
<comment type="cofactor">
    <cofactor evidence="1">
        <name>FAD</name>
        <dbReference type="ChEBI" id="CHEBI:57692"/>
    </cofactor>
</comment>
<dbReference type="PROSITE" id="PS51384">
    <property type="entry name" value="FAD_FR"/>
    <property type="match status" value="1"/>
</dbReference>
<dbReference type="PRINTS" id="PR00410">
    <property type="entry name" value="PHEHYDRXLASE"/>
</dbReference>
<sequence length="306" mass="33543">MRLNGSASIILAVRQHLPYELWHAVHLTTYLAVALSIPHQFTMDNMFETGWARAWWIGLYAATTFSLLAYRVLLPLVRSLRLGLRVSRVEELTDDVVAITITGRGVDRLDVAGGQFLHWRYWTPSLVGQQHPFSLSAAPSGNSLRITVRSLGRGTARMMELKPGTRVSAQGPYGVFTARARTRDAVVLVGAGVGIAPVRAVLEETGTLPGRSLVVLRASTPEELYHLDEVQTLCAAKGAHLVMLTGPRGDSWVPAGQDLSLTDLAPWLGQADVYLWGPRSWMELVEADARAAGIAQAQLHAERFDF</sequence>
<keyword evidence="5" id="KW-0274">FAD</keyword>
<dbReference type="SUPFAM" id="SSF63380">
    <property type="entry name" value="Riboflavin synthase domain-like"/>
    <property type="match status" value="1"/>
</dbReference>
<accession>A0A1R4INE1</accession>
<keyword evidence="8" id="KW-0411">Iron-sulfur</keyword>
<evidence type="ECO:0000256" key="6">
    <source>
        <dbReference type="ARBA" id="ARBA00023002"/>
    </source>
</evidence>
<keyword evidence="2" id="KW-0285">Flavoprotein</keyword>
<dbReference type="Proteomes" id="UP000188342">
    <property type="component" value="Unassembled WGS sequence"/>
</dbReference>
<dbReference type="GO" id="GO:0046872">
    <property type="term" value="F:metal ion binding"/>
    <property type="evidence" value="ECO:0007669"/>
    <property type="project" value="UniProtKB-KW"/>
</dbReference>
<reference evidence="11 12" key="1">
    <citation type="submission" date="2017-02" db="EMBL/GenBank/DDBJ databases">
        <authorList>
            <person name="Peterson S.W."/>
        </authorList>
    </citation>
    <scope>NUCLEOTIDE SEQUENCE [LARGE SCALE GENOMIC DNA]</scope>
    <source>
        <strain evidence="11 12">LSP_Lj1</strain>
    </source>
</reference>
<evidence type="ECO:0000256" key="3">
    <source>
        <dbReference type="ARBA" id="ARBA00022714"/>
    </source>
</evidence>
<feature type="transmembrane region" description="Helical" evidence="9">
    <location>
        <begin position="53"/>
        <end position="73"/>
    </location>
</feature>
<feature type="transmembrane region" description="Helical" evidence="9">
    <location>
        <begin position="21"/>
        <end position="41"/>
    </location>
</feature>
<keyword evidence="6" id="KW-0560">Oxidoreductase</keyword>
<dbReference type="Gene3D" id="3.40.50.80">
    <property type="entry name" value="Nucleotide-binding domain of ferredoxin-NADP reductase (FNR) module"/>
    <property type="match status" value="1"/>
</dbReference>
<dbReference type="OrthoDB" id="9801223at2"/>
<protein>
    <submittedName>
        <fullName evidence="11">Oxidoreductase</fullName>
    </submittedName>
</protein>
<evidence type="ECO:0000259" key="10">
    <source>
        <dbReference type="PROSITE" id="PS51384"/>
    </source>
</evidence>
<dbReference type="RefSeq" id="WP_094763663.1">
    <property type="nucleotide sequence ID" value="NZ_FUKQ01000010.1"/>
</dbReference>
<dbReference type="Gene3D" id="2.40.30.10">
    <property type="entry name" value="Translation factors"/>
    <property type="match status" value="1"/>
</dbReference>
<dbReference type="STRING" id="1255658.FM114_02745"/>
<evidence type="ECO:0000256" key="1">
    <source>
        <dbReference type="ARBA" id="ARBA00001974"/>
    </source>
</evidence>
<keyword evidence="9" id="KW-1133">Transmembrane helix</keyword>
<evidence type="ECO:0000256" key="4">
    <source>
        <dbReference type="ARBA" id="ARBA00022723"/>
    </source>
</evidence>
<dbReference type="EMBL" id="FUKQ01000010">
    <property type="protein sequence ID" value="SJN21154.1"/>
    <property type="molecule type" value="Genomic_DNA"/>
</dbReference>
<keyword evidence="7" id="KW-0408">Iron</keyword>
<keyword evidence="9" id="KW-0812">Transmembrane</keyword>
<dbReference type="InterPro" id="IPR039261">
    <property type="entry name" value="FNR_nucleotide-bd"/>
</dbReference>
<dbReference type="PANTHER" id="PTHR47354">
    <property type="entry name" value="NADH OXIDOREDUCTASE HCR"/>
    <property type="match status" value="1"/>
</dbReference>
<dbReference type="InterPro" id="IPR017938">
    <property type="entry name" value="Riboflavin_synthase-like_b-brl"/>
</dbReference>
<evidence type="ECO:0000256" key="7">
    <source>
        <dbReference type="ARBA" id="ARBA00023004"/>
    </source>
</evidence>
<gene>
    <name evidence="11" type="ORF">FM114_02745</name>
</gene>
<evidence type="ECO:0000256" key="8">
    <source>
        <dbReference type="ARBA" id="ARBA00023014"/>
    </source>
</evidence>
<dbReference type="InterPro" id="IPR017927">
    <property type="entry name" value="FAD-bd_FR_type"/>
</dbReference>
<dbReference type="InterPro" id="IPR050415">
    <property type="entry name" value="MRET"/>
</dbReference>
<evidence type="ECO:0000256" key="5">
    <source>
        <dbReference type="ARBA" id="ARBA00022827"/>
    </source>
</evidence>
<dbReference type="PANTHER" id="PTHR47354:SF8">
    <property type="entry name" value="1,2-PHENYLACETYL-COA EPOXIDASE, SUBUNIT E"/>
    <property type="match status" value="1"/>
</dbReference>
<dbReference type="GO" id="GO:0051537">
    <property type="term" value="F:2 iron, 2 sulfur cluster binding"/>
    <property type="evidence" value="ECO:0007669"/>
    <property type="project" value="UniProtKB-KW"/>
</dbReference>
<dbReference type="AlphaFoldDB" id="A0A1R4INE1"/>
<dbReference type="GO" id="GO:0016491">
    <property type="term" value="F:oxidoreductase activity"/>
    <property type="evidence" value="ECO:0007669"/>
    <property type="project" value="UniProtKB-KW"/>
</dbReference>
<evidence type="ECO:0000313" key="12">
    <source>
        <dbReference type="Proteomes" id="UP000188342"/>
    </source>
</evidence>
<dbReference type="GO" id="GO:0050660">
    <property type="term" value="F:flavin adenine dinucleotide binding"/>
    <property type="evidence" value="ECO:0007669"/>
    <property type="project" value="TreeGrafter"/>
</dbReference>
<name>A0A1R4INE1_9ACTN</name>
<feature type="domain" description="FAD-binding FR-type" evidence="10">
    <location>
        <begin position="79"/>
        <end position="179"/>
    </location>
</feature>